<name>A0A0G0D4J1_9BACT</name>
<gene>
    <name evidence="2" type="ORF">UR93_C0002G0021</name>
</gene>
<dbReference type="AlphaFoldDB" id="A0A0G0D4J1"/>
<organism evidence="2 3">
    <name type="scientific">Berkelbacteria bacterium GW2011_GWA2_35_9</name>
    <dbReference type="NCBI Taxonomy" id="1618333"/>
    <lineage>
        <taxon>Bacteria</taxon>
        <taxon>Candidatus Berkelbacteria</taxon>
    </lineage>
</organism>
<evidence type="ECO:0000313" key="3">
    <source>
        <dbReference type="Proteomes" id="UP000034316"/>
    </source>
</evidence>
<evidence type="ECO:0000256" key="1">
    <source>
        <dbReference type="SAM" id="Phobius"/>
    </source>
</evidence>
<keyword evidence="1" id="KW-0472">Membrane</keyword>
<comment type="caution">
    <text evidence="2">The sequence shown here is derived from an EMBL/GenBank/DDBJ whole genome shotgun (WGS) entry which is preliminary data.</text>
</comment>
<keyword evidence="1" id="KW-0812">Transmembrane</keyword>
<keyword evidence="1" id="KW-1133">Transmembrane helix</keyword>
<dbReference type="Proteomes" id="UP000034316">
    <property type="component" value="Unassembled WGS sequence"/>
</dbReference>
<accession>A0A0G0D4J1</accession>
<feature type="transmembrane region" description="Helical" evidence="1">
    <location>
        <begin position="127"/>
        <end position="151"/>
    </location>
</feature>
<dbReference type="EMBL" id="LBRB01000002">
    <property type="protein sequence ID" value="KKP89119.1"/>
    <property type="molecule type" value="Genomic_DNA"/>
</dbReference>
<evidence type="ECO:0000313" key="2">
    <source>
        <dbReference type="EMBL" id="KKP89119.1"/>
    </source>
</evidence>
<feature type="transmembrane region" description="Helical" evidence="1">
    <location>
        <begin position="52"/>
        <end position="73"/>
    </location>
</feature>
<feature type="transmembrane region" description="Helical" evidence="1">
    <location>
        <begin position="93"/>
        <end position="115"/>
    </location>
</feature>
<dbReference type="STRING" id="1618333.UR93_C0002G0021"/>
<sequence length="153" mass="17444">MKVICPKDGEIMHPVDTSQQNYQCFICHSSWSRPQPEKNQKTQYKIGSLHKYTSFVFVVVLSSIFLLSVQMGGLSSFADTQTVEKSIKLSALIVWWLVFMLLFSLPISIYYQMVIKKRSVAHAIKTPWAIGVPLTVIILELLNVLLIFPIIKL</sequence>
<proteinExistence type="predicted"/>
<reference evidence="2 3" key="1">
    <citation type="journal article" date="2015" name="Nature">
        <title>rRNA introns, odd ribosomes, and small enigmatic genomes across a large radiation of phyla.</title>
        <authorList>
            <person name="Brown C.T."/>
            <person name="Hug L.A."/>
            <person name="Thomas B.C."/>
            <person name="Sharon I."/>
            <person name="Castelle C.J."/>
            <person name="Singh A."/>
            <person name="Wilkins M.J."/>
            <person name="Williams K.H."/>
            <person name="Banfield J.F."/>
        </authorList>
    </citation>
    <scope>NUCLEOTIDE SEQUENCE [LARGE SCALE GENOMIC DNA]</scope>
</reference>
<protein>
    <submittedName>
        <fullName evidence="2">Uncharacterized protein</fullName>
    </submittedName>
</protein>